<proteinExistence type="predicted"/>
<dbReference type="Proteomes" id="UP000754883">
    <property type="component" value="Unassembled WGS sequence"/>
</dbReference>
<dbReference type="AlphaFoldDB" id="A0A9N9Y5U5"/>
<keyword evidence="2" id="KW-1185">Reference proteome</keyword>
<protein>
    <submittedName>
        <fullName evidence="1">Uncharacterized protein</fullName>
    </submittedName>
</protein>
<sequence length="108" mass="12224">METPSEYQIASVGQAGDSAAPCLIGPDLTGEWNEMCSLENMGTSRGQFIVARQQERLLFMLIQIDDGLHVFGLVLKKVFQSSTPDDLFLKMYRFTDLNEETFWLESPQ</sequence>
<accession>A0A9N9Y5U5</accession>
<name>A0A9N9Y5U5_9HYPO</name>
<dbReference type="EMBL" id="CABFNO020001481">
    <property type="protein sequence ID" value="CAG9992116.1"/>
    <property type="molecule type" value="Genomic_DNA"/>
</dbReference>
<evidence type="ECO:0000313" key="2">
    <source>
        <dbReference type="Proteomes" id="UP000754883"/>
    </source>
</evidence>
<gene>
    <name evidence="1" type="ORF">CBYS24578_00015035</name>
</gene>
<organism evidence="1 2">
    <name type="scientific">Clonostachys byssicola</name>
    <dbReference type="NCBI Taxonomy" id="160290"/>
    <lineage>
        <taxon>Eukaryota</taxon>
        <taxon>Fungi</taxon>
        <taxon>Dikarya</taxon>
        <taxon>Ascomycota</taxon>
        <taxon>Pezizomycotina</taxon>
        <taxon>Sordariomycetes</taxon>
        <taxon>Hypocreomycetidae</taxon>
        <taxon>Hypocreales</taxon>
        <taxon>Bionectriaceae</taxon>
        <taxon>Clonostachys</taxon>
    </lineage>
</organism>
<reference evidence="1" key="1">
    <citation type="submission" date="2021-10" db="EMBL/GenBank/DDBJ databases">
        <authorList>
            <person name="Piombo E."/>
        </authorList>
    </citation>
    <scope>NUCLEOTIDE SEQUENCE</scope>
</reference>
<comment type="caution">
    <text evidence="1">The sequence shown here is derived from an EMBL/GenBank/DDBJ whole genome shotgun (WGS) entry which is preliminary data.</text>
</comment>
<evidence type="ECO:0000313" key="1">
    <source>
        <dbReference type="EMBL" id="CAG9992116.1"/>
    </source>
</evidence>